<reference evidence="2 3" key="1">
    <citation type="submission" date="2020-10" db="EMBL/GenBank/DDBJ databases">
        <title>Complete genome sequence of Paludibaculum fermentans P105T, a facultatively anaerobic acidobacterium capable of dissimilatory Fe(III) reduction.</title>
        <authorList>
            <person name="Dedysh S.N."/>
            <person name="Beletsky A.V."/>
            <person name="Kulichevskaya I.S."/>
            <person name="Mardanov A.V."/>
            <person name="Ravin N.V."/>
        </authorList>
    </citation>
    <scope>NUCLEOTIDE SEQUENCE [LARGE SCALE GENOMIC DNA]</scope>
    <source>
        <strain evidence="2 3">P105</strain>
    </source>
</reference>
<name>A0A7S7NQF1_PALFE</name>
<evidence type="ECO:0000259" key="1">
    <source>
        <dbReference type="Pfam" id="PF01882"/>
    </source>
</evidence>
<dbReference type="EMBL" id="CP063849">
    <property type="protein sequence ID" value="QOY87404.1"/>
    <property type="molecule type" value="Genomic_DNA"/>
</dbReference>
<dbReference type="Gene3D" id="3.40.50.410">
    <property type="entry name" value="von Willebrand factor, type A domain"/>
    <property type="match status" value="1"/>
</dbReference>
<evidence type="ECO:0000313" key="2">
    <source>
        <dbReference type="EMBL" id="QOY87404.1"/>
    </source>
</evidence>
<organism evidence="2 3">
    <name type="scientific">Paludibaculum fermentans</name>
    <dbReference type="NCBI Taxonomy" id="1473598"/>
    <lineage>
        <taxon>Bacteria</taxon>
        <taxon>Pseudomonadati</taxon>
        <taxon>Acidobacteriota</taxon>
        <taxon>Terriglobia</taxon>
        <taxon>Bryobacterales</taxon>
        <taxon>Bryobacteraceae</taxon>
        <taxon>Paludibaculum</taxon>
    </lineage>
</organism>
<dbReference type="Pfam" id="PF01882">
    <property type="entry name" value="DUF58"/>
    <property type="match status" value="1"/>
</dbReference>
<dbReference type="InterPro" id="IPR036465">
    <property type="entry name" value="vWFA_dom_sf"/>
</dbReference>
<dbReference type="KEGG" id="pfer:IRI77_32355"/>
<dbReference type="PANTHER" id="PTHR33608:SF3">
    <property type="entry name" value="SLR2013 PROTEIN"/>
    <property type="match status" value="1"/>
</dbReference>
<feature type="domain" description="DUF58" evidence="1">
    <location>
        <begin position="218"/>
        <end position="393"/>
    </location>
</feature>
<dbReference type="InterPro" id="IPR002881">
    <property type="entry name" value="DUF58"/>
</dbReference>
<dbReference type="RefSeq" id="WP_194449073.1">
    <property type="nucleotide sequence ID" value="NZ_CP063849.1"/>
</dbReference>
<dbReference type="AlphaFoldDB" id="A0A7S7NQF1"/>
<dbReference type="Proteomes" id="UP000593892">
    <property type="component" value="Chromosome"/>
</dbReference>
<gene>
    <name evidence="2" type="ORF">IRI77_32355</name>
</gene>
<proteinExistence type="predicted"/>
<accession>A0A7S7NQF1</accession>
<protein>
    <submittedName>
        <fullName evidence="2">DUF58 domain-containing protein</fullName>
    </submittedName>
</protein>
<evidence type="ECO:0000313" key="3">
    <source>
        <dbReference type="Proteomes" id="UP000593892"/>
    </source>
</evidence>
<keyword evidence="3" id="KW-1185">Reference proteome</keyword>
<sequence length="463" mass="51533">MTGSLAPPAIQAPAEPRRRLPFGFGQRFFLALLPGLLWLVPAWRWPGAVAGLWIWDALIVAAWLYDLLRLPAPGQLRLTRSWEGPLFLAHGAKVTITLENTSNCTVRAKLVDVVPPGLAEDVSRFEIETAPARTASAEYGVVGRARGDHAAGDVYLRYQSPLGLAERWAAAPLTQTVRVLPDLPLARSEALIVIRHKQVEVEQRRRQLRGLGREFETLREYRQGDDLRDICWTATARRHHLVTRTYTAERSQTIWLVLDAGRLSRTLVEQPGTSLRLTKLDHAANAALTLAVLASQCGDKVGLLAYGRTVQKSIAPSRGPLHLRALVESIAEVRAEALEAQHGRAARALLKAQSRRSLVVWITDFAETPGTPDVIEHAIQLSQRHLVVFAALSQPDLAMLAAQTPQTRQEMYRHTAALEIVQRREVMMRSLRQRGILALDLHPGNLSTSLLNEYLRVKDRSLL</sequence>
<dbReference type="PANTHER" id="PTHR33608">
    <property type="entry name" value="BLL2464 PROTEIN"/>
    <property type="match status" value="1"/>
</dbReference>